<keyword evidence="2" id="KW-0732">Signal</keyword>
<protein>
    <recommendedName>
        <fullName evidence="4">Chromosome partition protein Smc</fullName>
    </recommendedName>
</protein>
<gene>
    <name evidence="3" type="ORF">K05K4_50770</name>
</gene>
<keyword evidence="3" id="KW-0614">Plasmid</keyword>
<feature type="chain" id="PRO_5011401139" description="Chromosome partition protein Smc" evidence="2">
    <location>
        <begin position="29"/>
        <end position="529"/>
    </location>
</feature>
<sequence length="529" mass="62074">MSNRTKIIAPIVLSAITLAPSAMFPVLATPSSSANYIENGTHKQHHSYGFEQSNSVLLGSGWDVRFADNRFRAFPVRYSSYKHEPRWSTIYDKWGQLYGVAVLVDVRNKTLITAWADEFKTAGLHYVHTNVRHEVERYGWNELIALTDTKQLEFNHQRRLEKQDALKDQAKFYEEELALAKQAIRKENMKAERARDQVVFETVRNVEKDYELRRARLQKAYAQKQLELSELRRIHEAQYRQDTEALQEFYDNKVATQNAMVAKTLSDLQAQYQLDSRQLELERSDLVNMKSKLAAKFSEYESQRKNAEISQNKFEQLKSMLETERAYIETQEEALVQRKAELESEYKGRHAKLELEIEKRTDDLMQDIASLKQDLADDKQQFIIKTQRDYDERVALVNQREAELVKQEKLVAEVRQKYFPEFERQLLAGNGESKTRNYLKRYWRYQLDWNDEYINDSKIPSIEYTKNLNFTGNSLEADLVKMICHLGQHTPDTSISAVIEPEDNYVSIRFDTVDRVERNKFLKLCNAQG</sequence>
<organism evidence="3">
    <name type="scientific">Vibrio alginolyticus</name>
    <dbReference type="NCBI Taxonomy" id="663"/>
    <lineage>
        <taxon>Bacteria</taxon>
        <taxon>Pseudomonadati</taxon>
        <taxon>Pseudomonadota</taxon>
        <taxon>Gammaproteobacteria</taxon>
        <taxon>Vibrionales</taxon>
        <taxon>Vibrionaceae</taxon>
        <taxon>Vibrio</taxon>
    </lineage>
</organism>
<keyword evidence="1" id="KW-0175">Coiled coil</keyword>
<accession>A0A1W6V9K6</accession>
<geneLocation type="plasmid" evidence="3">
    <name>pL289</name>
</geneLocation>
<evidence type="ECO:0008006" key="4">
    <source>
        <dbReference type="Google" id="ProtNLM"/>
    </source>
</evidence>
<dbReference type="AlphaFoldDB" id="A0A1W6V9K6"/>
<reference evidence="3" key="1">
    <citation type="submission" date="2016-10" db="EMBL/GenBank/DDBJ databases">
        <title>The High Quality Genome of Vibrio alginolyticus K01M1.</title>
        <authorList>
            <person name="Wendling C."/>
            <person name="Chibani C.M."/>
            <person name="Hertel R."/>
            <person name="Sproer C."/>
            <person name="Bunk B."/>
            <person name="Overmann J."/>
            <person name="Roth O."/>
            <person name="Liesegang H."/>
        </authorList>
    </citation>
    <scope>NUCLEOTIDE SEQUENCE</scope>
    <source>
        <strain evidence="3">K05K4</strain>
        <plasmid evidence="3">pL289</plasmid>
    </source>
</reference>
<feature type="coiled-coil region" evidence="1">
    <location>
        <begin position="163"/>
        <end position="234"/>
    </location>
</feature>
<name>A0A1W6V9K6_VIBAL</name>
<proteinExistence type="predicted"/>
<feature type="signal peptide" evidence="2">
    <location>
        <begin position="1"/>
        <end position="28"/>
    </location>
</feature>
<dbReference type="EMBL" id="CP017904">
    <property type="protein sequence ID" value="ARP21779.1"/>
    <property type="molecule type" value="Genomic_DNA"/>
</dbReference>
<dbReference type="RefSeq" id="WP_025767444.1">
    <property type="nucleotide sequence ID" value="NZ_CP017893.1"/>
</dbReference>
<evidence type="ECO:0000256" key="1">
    <source>
        <dbReference type="SAM" id="Coils"/>
    </source>
</evidence>
<evidence type="ECO:0000256" key="2">
    <source>
        <dbReference type="SAM" id="SignalP"/>
    </source>
</evidence>
<feature type="coiled-coil region" evidence="1">
    <location>
        <begin position="361"/>
        <end position="417"/>
    </location>
</feature>
<evidence type="ECO:0000313" key="3">
    <source>
        <dbReference type="EMBL" id="ARP21779.1"/>
    </source>
</evidence>